<dbReference type="EMBL" id="JRGF01000001">
    <property type="protein sequence ID" value="KHE43089.1"/>
    <property type="molecule type" value="Genomic_DNA"/>
</dbReference>
<dbReference type="Gene3D" id="3.40.50.11420">
    <property type="match status" value="1"/>
</dbReference>
<evidence type="ECO:0000313" key="5">
    <source>
        <dbReference type="Proteomes" id="UP000030889"/>
    </source>
</evidence>
<keyword evidence="5" id="KW-1185">Reference proteome</keyword>
<dbReference type="Gene3D" id="3.40.50.300">
    <property type="entry name" value="P-loop containing nucleotide triphosphate hydrolases"/>
    <property type="match status" value="1"/>
</dbReference>
<evidence type="ECO:0000313" key="4">
    <source>
        <dbReference type="EMBL" id="KHE43089.1"/>
    </source>
</evidence>
<feature type="domain" description="Hydrogen maturase F dimerization" evidence="2">
    <location>
        <begin position="179"/>
        <end position="275"/>
    </location>
</feature>
<evidence type="ECO:0000259" key="2">
    <source>
        <dbReference type="Pfam" id="PF18128"/>
    </source>
</evidence>
<feature type="domain" description="Hydrogen maturase F tetramerization" evidence="3">
    <location>
        <begin position="279"/>
        <end position="394"/>
    </location>
</feature>
<dbReference type="Pfam" id="PF01926">
    <property type="entry name" value="MMR_HSR1"/>
    <property type="match status" value="1"/>
</dbReference>
<evidence type="ECO:0000259" key="1">
    <source>
        <dbReference type="Pfam" id="PF01926"/>
    </source>
</evidence>
<accession>A0ABR4YLF7</accession>
<dbReference type="InterPro" id="IPR023873">
    <property type="entry name" value="FeFe-hyd_GTPase_HydF"/>
</dbReference>
<gene>
    <name evidence="4" type="ORF">LG35_01195</name>
</gene>
<proteinExistence type="predicted"/>
<dbReference type="CDD" id="cd00880">
    <property type="entry name" value="Era_like"/>
    <property type="match status" value="1"/>
</dbReference>
<organism evidence="4 5">
    <name type="scientific">Alistipes inops</name>
    <dbReference type="NCBI Taxonomy" id="1501391"/>
    <lineage>
        <taxon>Bacteria</taxon>
        <taxon>Pseudomonadati</taxon>
        <taxon>Bacteroidota</taxon>
        <taxon>Bacteroidia</taxon>
        <taxon>Bacteroidales</taxon>
        <taxon>Rikenellaceae</taxon>
        <taxon>Alistipes</taxon>
    </lineage>
</organism>
<dbReference type="InterPro" id="IPR006073">
    <property type="entry name" value="GTP-bd"/>
</dbReference>
<dbReference type="Gene3D" id="3.40.50.11410">
    <property type="match status" value="1"/>
</dbReference>
<dbReference type="Pfam" id="PF18133">
    <property type="entry name" value="HydF_tetramer"/>
    <property type="match status" value="1"/>
</dbReference>
<dbReference type="InterPro" id="IPR027417">
    <property type="entry name" value="P-loop_NTPase"/>
</dbReference>
<feature type="domain" description="G" evidence="1">
    <location>
        <begin position="11"/>
        <end position="124"/>
    </location>
</feature>
<name>A0ABR4YLF7_9BACT</name>
<dbReference type="InterPro" id="IPR041606">
    <property type="entry name" value="HydF_dimer"/>
</dbReference>
<dbReference type="NCBIfam" id="TIGR03918">
    <property type="entry name" value="GTP_HydF"/>
    <property type="match status" value="1"/>
</dbReference>
<protein>
    <submittedName>
        <fullName evidence="4">GTP-binding protein</fullName>
    </submittedName>
</protein>
<dbReference type="RefSeq" id="WP_035471376.1">
    <property type="nucleotide sequence ID" value="NZ_JRGF01000001.1"/>
</dbReference>
<dbReference type="NCBIfam" id="TIGR00231">
    <property type="entry name" value="small_GTP"/>
    <property type="match status" value="1"/>
</dbReference>
<sequence>MEQTPRANRIHIGIYGRCNSGKSSLINAITGQQTAVVSEVAGTTTDTVNKSMELPGVGAVTFIDTAGFDDTGELGAKRLEQTRKAADRTDVAVIVHAGGEPSAEREWIGLFGERNIPVVLVLNKADLLNDEAAAVSALRAETGINPIAVSALTGKGIGELIAAIAEAGRGATDEVSITGNLAGPGDVVMLVMPQDAQAPKGRLILPQVQTIRELLDKGCTVISCVPEGMRRSLDALSAPPKLVITDSQAFATVSALTPPESLLTSFSVLFANYKGDIRAFMEGAAAIDRLTEQSRVLIAEACTHAPATEDIGRVKIPRLLRKRIGEGLAVDIVAGADFPKDLSRYDLVIHCGACMFNRRHVLSRLALASAQHIPMTNYGITIAHLTGILDRVVYPGMEGRPQGTDTAATA</sequence>
<dbReference type="InterPro" id="IPR040644">
    <property type="entry name" value="HydF_tetramer"/>
</dbReference>
<dbReference type="Pfam" id="PF18128">
    <property type="entry name" value="HydF_dimer"/>
    <property type="match status" value="1"/>
</dbReference>
<dbReference type="SUPFAM" id="SSF52540">
    <property type="entry name" value="P-loop containing nucleoside triphosphate hydrolases"/>
    <property type="match status" value="1"/>
</dbReference>
<reference evidence="4 5" key="1">
    <citation type="submission" date="2014-09" db="EMBL/GenBank/DDBJ databases">
        <title>Alistipes sp. 627, sp. nov., a novel member of the family Rikenellaceae isolated from human faeces.</title>
        <authorList>
            <person name="Shkoporov A.N."/>
            <person name="Chaplin A.V."/>
            <person name="Motuzova O.V."/>
            <person name="Kafarskaia L.I."/>
            <person name="Khokhlova E.V."/>
            <person name="Efimov B.A."/>
        </authorList>
    </citation>
    <scope>NUCLEOTIDE SEQUENCE [LARGE SCALE GENOMIC DNA]</scope>
    <source>
        <strain evidence="4 5">627</strain>
    </source>
</reference>
<comment type="caution">
    <text evidence="4">The sequence shown here is derived from an EMBL/GenBank/DDBJ whole genome shotgun (WGS) entry which is preliminary data.</text>
</comment>
<dbReference type="Proteomes" id="UP000030889">
    <property type="component" value="Unassembled WGS sequence"/>
</dbReference>
<evidence type="ECO:0000259" key="3">
    <source>
        <dbReference type="Pfam" id="PF18133"/>
    </source>
</evidence>
<dbReference type="PANTHER" id="PTHR42714:SF6">
    <property type="entry name" value="TRANSLATION INITIATION FACTOR IF-2"/>
    <property type="match status" value="1"/>
</dbReference>
<dbReference type="PANTHER" id="PTHR42714">
    <property type="entry name" value="TRNA MODIFICATION GTPASE GTPBP3"/>
    <property type="match status" value="1"/>
</dbReference>
<dbReference type="InterPro" id="IPR005225">
    <property type="entry name" value="Small_GTP-bd"/>
</dbReference>